<evidence type="ECO:0000259" key="5">
    <source>
        <dbReference type="PROSITE" id="PS51379"/>
    </source>
</evidence>
<name>A0A0F9IPX9_9ZZZZ</name>
<evidence type="ECO:0000256" key="1">
    <source>
        <dbReference type="ARBA" id="ARBA00009716"/>
    </source>
</evidence>
<organism evidence="6">
    <name type="scientific">marine sediment metagenome</name>
    <dbReference type="NCBI Taxonomy" id="412755"/>
    <lineage>
        <taxon>unclassified sequences</taxon>
        <taxon>metagenomes</taxon>
        <taxon>ecological metagenomes</taxon>
    </lineage>
</organism>
<comment type="caution">
    <text evidence="6">The sequence shown here is derived from an EMBL/GenBank/DDBJ whole genome shotgun (WGS) entry which is preliminary data.</text>
</comment>
<dbReference type="AlphaFoldDB" id="A0A0F9IPX9"/>
<feature type="domain" description="4Fe-4S ferredoxin-type" evidence="5">
    <location>
        <begin position="61"/>
        <end position="90"/>
    </location>
</feature>
<dbReference type="PROSITE" id="PS00198">
    <property type="entry name" value="4FE4S_FER_1"/>
    <property type="match status" value="1"/>
</dbReference>
<dbReference type="InterPro" id="IPR002932">
    <property type="entry name" value="Glu_synthdom"/>
</dbReference>
<comment type="catalytic activity">
    <reaction evidence="3">
        <text>2 L-glutamate + NADP(+) = L-glutamine + 2-oxoglutarate + NADPH + H(+)</text>
        <dbReference type="Rhea" id="RHEA:15501"/>
        <dbReference type="ChEBI" id="CHEBI:15378"/>
        <dbReference type="ChEBI" id="CHEBI:16810"/>
        <dbReference type="ChEBI" id="CHEBI:29985"/>
        <dbReference type="ChEBI" id="CHEBI:57783"/>
        <dbReference type="ChEBI" id="CHEBI:58349"/>
        <dbReference type="ChEBI" id="CHEBI:58359"/>
        <dbReference type="EC" id="1.4.1.13"/>
    </reaction>
</comment>
<dbReference type="Gene3D" id="3.20.20.70">
    <property type="entry name" value="Aldolase class I"/>
    <property type="match status" value="1"/>
</dbReference>
<sequence>MSHRSGTASRLSGTASRLSGTASRLSGTASRLSGTDENAVWANSKTQQLDMSKNWKRPVKYKPVFDYDRCARCGRCALACTWGEIRLVPEKVEGGKPINKPVANRSSCGACHYCERQCPEEAITIVDTPFVSSHRYWRGDQKNLWRQVDPNNPGHVLLISNGSDSELISYFDNILFDACQVTNPPIDPLREPIELRTYLGRKDFEQKTKPPLIETQSPILFSAMSFGSINLRVQIAEAKAAKILGTFWNTGEGGLHRSLNDYTDNTIVQVASGRFGVNPKFFKHCSAVEI</sequence>
<dbReference type="PANTHER" id="PTHR43819">
    <property type="entry name" value="ARCHAEAL-TYPE GLUTAMATE SYNTHASE [NADPH]"/>
    <property type="match status" value="1"/>
</dbReference>
<dbReference type="InterPro" id="IPR013785">
    <property type="entry name" value="Aldolase_TIM"/>
</dbReference>
<feature type="domain" description="4Fe-4S ferredoxin-type" evidence="5">
    <location>
        <begin position="99"/>
        <end position="128"/>
    </location>
</feature>
<dbReference type="PANTHER" id="PTHR43819:SF1">
    <property type="entry name" value="ARCHAEAL-TYPE GLUTAMATE SYNTHASE [NADPH]"/>
    <property type="match status" value="1"/>
</dbReference>
<dbReference type="EC" id="1.4.1.13" evidence="2"/>
<reference evidence="6" key="1">
    <citation type="journal article" date="2015" name="Nature">
        <title>Complex archaea that bridge the gap between prokaryotes and eukaryotes.</title>
        <authorList>
            <person name="Spang A."/>
            <person name="Saw J.H."/>
            <person name="Jorgensen S.L."/>
            <person name="Zaremba-Niedzwiedzka K."/>
            <person name="Martijn J."/>
            <person name="Lind A.E."/>
            <person name="van Eijk R."/>
            <person name="Schleper C."/>
            <person name="Guy L."/>
            <person name="Ettema T.J."/>
        </authorList>
    </citation>
    <scope>NUCLEOTIDE SEQUENCE</scope>
</reference>
<accession>A0A0F9IPX9</accession>
<dbReference type="GO" id="GO:0004355">
    <property type="term" value="F:glutamate synthase (NADPH) activity"/>
    <property type="evidence" value="ECO:0007669"/>
    <property type="project" value="UniProtKB-EC"/>
</dbReference>
<dbReference type="InterPro" id="IPR017900">
    <property type="entry name" value="4Fe4S_Fe_S_CS"/>
</dbReference>
<evidence type="ECO:0000256" key="3">
    <source>
        <dbReference type="ARBA" id="ARBA00048151"/>
    </source>
</evidence>
<dbReference type="Gene3D" id="3.30.70.20">
    <property type="match status" value="1"/>
</dbReference>
<dbReference type="SUPFAM" id="SSF54862">
    <property type="entry name" value="4Fe-4S ferredoxins"/>
    <property type="match status" value="1"/>
</dbReference>
<evidence type="ECO:0000313" key="6">
    <source>
        <dbReference type="EMBL" id="KKM55404.1"/>
    </source>
</evidence>
<proteinExistence type="inferred from homology"/>
<comment type="similarity">
    <text evidence="1">Belongs to the glutamate synthase family.</text>
</comment>
<dbReference type="EMBL" id="LAZR01011886">
    <property type="protein sequence ID" value="KKM55404.1"/>
    <property type="molecule type" value="Genomic_DNA"/>
</dbReference>
<dbReference type="Pfam" id="PF01645">
    <property type="entry name" value="Glu_synthase"/>
    <property type="match status" value="1"/>
</dbReference>
<dbReference type="InterPro" id="IPR017896">
    <property type="entry name" value="4Fe4S_Fe-S-bd"/>
</dbReference>
<evidence type="ECO:0000256" key="4">
    <source>
        <dbReference type="SAM" id="MobiDB-lite"/>
    </source>
</evidence>
<feature type="region of interest" description="Disordered" evidence="4">
    <location>
        <begin position="1"/>
        <end position="31"/>
    </location>
</feature>
<dbReference type="PROSITE" id="PS51379">
    <property type="entry name" value="4FE4S_FER_2"/>
    <property type="match status" value="2"/>
</dbReference>
<gene>
    <name evidence="6" type="ORF">LCGC14_1552670</name>
</gene>
<feature type="non-terminal residue" evidence="6">
    <location>
        <position position="290"/>
    </location>
</feature>
<dbReference type="GO" id="GO:0006537">
    <property type="term" value="P:glutamate biosynthetic process"/>
    <property type="evidence" value="ECO:0007669"/>
    <property type="project" value="InterPro"/>
</dbReference>
<protein>
    <recommendedName>
        <fullName evidence="2">glutamate synthase (NADPH)</fullName>
        <ecNumber evidence="2">1.4.1.13</ecNumber>
    </recommendedName>
</protein>
<evidence type="ECO:0000256" key="2">
    <source>
        <dbReference type="ARBA" id="ARBA00012079"/>
    </source>
</evidence>
<dbReference type="SUPFAM" id="SSF51395">
    <property type="entry name" value="FMN-linked oxidoreductases"/>
    <property type="match status" value="1"/>
</dbReference>